<evidence type="ECO:0000313" key="1">
    <source>
        <dbReference type="EMBL" id="CBE68056.1"/>
    </source>
</evidence>
<dbReference type="EMBL" id="FP565575">
    <property type="protein sequence ID" value="CBE68056.1"/>
    <property type="molecule type" value="Genomic_DNA"/>
</dbReference>
<dbReference type="AlphaFoldDB" id="D5MMV6"/>
<organism evidence="1 2">
    <name type="scientific">Methylomirabilis oxygeniifera</name>
    <dbReference type="NCBI Taxonomy" id="671143"/>
    <lineage>
        <taxon>Bacteria</taxon>
        <taxon>Candidatus Methylomirabilota</taxon>
        <taxon>Candidatus Methylomirabilia</taxon>
        <taxon>Candidatus Methylomirabilales</taxon>
        <taxon>Candidatus Methylomirabilaceae</taxon>
        <taxon>Candidatus Methylomirabilis</taxon>
    </lineage>
</organism>
<name>D5MMV6_METO1</name>
<dbReference type="HOGENOM" id="CLU_3150709_0_0_0"/>
<gene>
    <name evidence="1" type="ORF">DAMO_0995</name>
</gene>
<accession>D5MMV6</accession>
<reference evidence="1 2" key="1">
    <citation type="journal article" date="2010" name="Nature">
        <title>Nitrite-driven anaerobic methane oxidation by oxygenic bacteria.</title>
        <authorList>
            <person name="Ettwig K.F."/>
            <person name="Butler M.K."/>
            <person name="Le Paslier D."/>
            <person name="Pelletier E."/>
            <person name="Mangenot S."/>
            <person name="Kuypers M.M.M."/>
            <person name="Schreiber F."/>
            <person name="Dutilh B.E."/>
            <person name="Zedelius J."/>
            <person name="de Beer D."/>
            <person name="Gloerich J."/>
            <person name="Wessels H.J.C.T."/>
            <person name="van Allen T."/>
            <person name="Luesken F."/>
            <person name="Wu M."/>
            <person name="van de Pas-Schoonen K.T."/>
            <person name="Op den Camp H.J.M."/>
            <person name="Janssen-Megens E.M."/>
            <person name="Francoijs K-J."/>
            <person name="Stunnenberg H."/>
            <person name="Weissenbach J."/>
            <person name="Jetten M.S.M."/>
            <person name="Strous M."/>
        </authorList>
    </citation>
    <scope>NUCLEOTIDE SEQUENCE [LARGE SCALE GENOMIC DNA]</scope>
</reference>
<proteinExistence type="predicted"/>
<dbReference type="KEGG" id="mox:DAMO_0995"/>
<protein>
    <submittedName>
        <fullName evidence="1">Uncharacterized protein</fullName>
    </submittedName>
</protein>
<dbReference type="Proteomes" id="UP000006898">
    <property type="component" value="Chromosome"/>
</dbReference>
<dbReference type="STRING" id="671143.DAMO_0995"/>
<sequence length="48" mass="5673">MKLVIKVKPPKGRVPHRPTRIEPERARYDRKRGKQAILKELKTEGETH</sequence>
<evidence type="ECO:0000313" key="2">
    <source>
        <dbReference type="Proteomes" id="UP000006898"/>
    </source>
</evidence>